<dbReference type="OrthoDB" id="10028342at2759"/>
<gene>
    <name evidence="9" type="ORF">WR25_09197</name>
</gene>
<keyword evidence="5 6" id="KW-0539">Nucleus</keyword>
<feature type="region of interest" description="Disordered" evidence="7">
    <location>
        <begin position="71"/>
        <end position="136"/>
    </location>
</feature>
<proteinExistence type="predicted"/>
<protein>
    <recommendedName>
        <fullName evidence="8">HTH psq-type domain-containing protein</fullName>
    </recommendedName>
</protein>
<dbReference type="Pfam" id="PF05225">
    <property type="entry name" value="HTH_psq"/>
    <property type="match status" value="2"/>
</dbReference>
<evidence type="ECO:0000256" key="3">
    <source>
        <dbReference type="ARBA" id="ARBA00023125"/>
    </source>
</evidence>
<evidence type="ECO:0000313" key="10">
    <source>
        <dbReference type="Proteomes" id="UP000218231"/>
    </source>
</evidence>
<dbReference type="PANTHER" id="PTHR21545:SF13">
    <property type="entry name" value="ECDYSONE-INDUCED PROTEIN 93F, ISOFORM C"/>
    <property type="match status" value="1"/>
</dbReference>
<dbReference type="AlphaFoldDB" id="A0A2A2LYJ0"/>
<evidence type="ECO:0000256" key="1">
    <source>
        <dbReference type="ARBA" id="ARBA00004123"/>
    </source>
</evidence>
<accession>A0A2A2LYJ0</accession>
<evidence type="ECO:0000256" key="4">
    <source>
        <dbReference type="ARBA" id="ARBA00023163"/>
    </source>
</evidence>
<feature type="compositionally biased region" description="Low complexity" evidence="7">
    <location>
        <begin position="508"/>
        <end position="520"/>
    </location>
</feature>
<keyword evidence="4" id="KW-0804">Transcription</keyword>
<evidence type="ECO:0000313" key="9">
    <source>
        <dbReference type="EMBL" id="PAV91240.1"/>
    </source>
</evidence>
<dbReference type="GO" id="GO:0003677">
    <property type="term" value="F:DNA binding"/>
    <property type="evidence" value="ECO:0007669"/>
    <property type="project" value="UniProtKB-UniRule"/>
</dbReference>
<organism evidence="9 10">
    <name type="scientific">Diploscapter pachys</name>
    <dbReference type="NCBI Taxonomy" id="2018661"/>
    <lineage>
        <taxon>Eukaryota</taxon>
        <taxon>Metazoa</taxon>
        <taxon>Ecdysozoa</taxon>
        <taxon>Nematoda</taxon>
        <taxon>Chromadorea</taxon>
        <taxon>Rhabditida</taxon>
        <taxon>Rhabditina</taxon>
        <taxon>Rhabditomorpha</taxon>
        <taxon>Rhabditoidea</taxon>
        <taxon>Rhabditidae</taxon>
        <taxon>Diploscapter</taxon>
    </lineage>
</organism>
<evidence type="ECO:0000259" key="8">
    <source>
        <dbReference type="PROSITE" id="PS50960"/>
    </source>
</evidence>
<feature type="compositionally biased region" description="Low complexity" evidence="7">
    <location>
        <begin position="117"/>
        <end position="133"/>
    </location>
</feature>
<feature type="region of interest" description="Disordered" evidence="7">
    <location>
        <begin position="375"/>
        <end position="456"/>
    </location>
</feature>
<feature type="compositionally biased region" description="Basic and acidic residues" evidence="7">
    <location>
        <begin position="388"/>
        <end position="402"/>
    </location>
</feature>
<dbReference type="GO" id="GO:0005634">
    <property type="term" value="C:nucleus"/>
    <property type="evidence" value="ECO:0007669"/>
    <property type="project" value="UniProtKB-SubCell"/>
</dbReference>
<dbReference type="InterPro" id="IPR007889">
    <property type="entry name" value="HTH_Psq"/>
</dbReference>
<dbReference type="PROSITE" id="PS50960">
    <property type="entry name" value="HTH_PSQ"/>
    <property type="match status" value="1"/>
</dbReference>
<feature type="region of interest" description="Disordered" evidence="7">
    <location>
        <begin position="495"/>
        <end position="538"/>
    </location>
</feature>
<dbReference type="InterPro" id="IPR009057">
    <property type="entry name" value="Homeodomain-like_sf"/>
</dbReference>
<feature type="DNA-binding region" description="H-T-H motif" evidence="6">
    <location>
        <begin position="555"/>
        <end position="575"/>
    </location>
</feature>
<comment type="caution">
    <text evidence="9">The sequence shown here is derived from an EMBL/GenBank/DDBJ whole genome shotgun (WGS) entry which is preliminary data.</text>
</comment>
<evidence type="ECO:0000256" key="7">
    <source>
        <dbReference type="SAM" id="MobiDB-lite"/>
    </source>
</evidence>
<keyword evidence="10" id="KW-1185">Reference proteome</keyword>
<evidence type="ECO:0000256" key="2">
    <source>
        <dbReference type="ARBA" id="ARBA00023015"/>
    </source>
</evidence>
<feature type="domain" description="HTH psq-type" evidence="8">
    <location>
        <begin position="527"/>
        <end position="579"/>
    </location>
</feature>
<dbReference type="EMBL" id="LIAE01006329">
    <property type="protein sequence ID" value="PAV91240.1"/>
    <property type="molecule type" value="Genomic_DNA"/>
</dbReference>
<keyword evidence="3 6" id="KW-0238">DNA-binding</keyword>
<sequence>MEMNIPKCLEAISEYLFEELQAESSFNRNHEIHQIEAEKSETLEDFDTNQLLELCYACHKYYQSTYPDLPNQFSQHQHQQQPRTMSIDDDSCAVGSSSSTSGPNANYRNPRLDALRSVSSSDTEGSQSTSQTSPLISPFSPFGSPLFNQQNLPNPYDLMASCNSSELQQVISALMSPPFPLMPLSAEVQRLLLENQLPLTPPANLPPIWNLPMLMQLQQQMAQEISGNSAKIKSESERNEEFPLDLRSTVNSDGTTPLNCDTSFLGNLMQQNSAEKNDRKRPFECSDKSRSSIENDCQKFLFLHRKNYSSPDSVKNGYAAKRNYSPMDLAAAVDDIRCGKLGTRRASVVYGIPRSTLRNKIYKIEAAEEVAGMVNTSRRRKPGGQSSAEKKIADTIEREKRSISITSNRSARHSEERESSDLTPPPMETMQIQQNESNGSPNSSEPPPNNSLNLPPKSLLEQLASGLDLASLSMNGISSLWQNLFNNQPMPFKSDPMSFVNATNGKHSSNSSSNSQNGSGEDWKKSRPKRGQYRKYDKNALDEAVRSVRRGEMSVHRAGSYFGVPHSTLEYKVKERNLLRKKKDPSSQPTSSTVGIEGLSAAMTLPLPANLQNAPDLQATLCAQPMSISFETSISEDGAKQFHVPSFVSV</sequence>
<evidence type="ECO:0000256" key="5">
    <source>
        <dbReference type="ARBA" id="ARBA00023242"/>
    </source>
</evidence>
<dbReference type="FunFam" id="1.10.10.60:FF:000019">
    <property type="entry name" value="Ligand-dependent corepressor isoform 1"/>
    <property type="match status" value="1"/>
</dbReference>
<dbReference type="SUPFAM" id="SSF46689">
    <property type="entry name" value="Homeodomain-like"/>
    <property type="match status" value="2"/>
</dbReference>
<keyword evidence="2" id="KW-0805">Transcription regulation</keyword>
<evidence type="ECO:0000256" key="6">
    <source>
        <dbReference type="PROSITE-ProRule" id="PRU00320"/>
    </source>
</evidence>
<reference evidence="9 10" key="1">
    <citation type="journal article" date="2017" name="Curr. Biol.">
        <title>Genome architecture and evolution of a unichromosomal asexual nematode.</title>
        <authorList>
            <person name="Fradin H."/>
            <person name="Zegar C."/>
            <person name="Gutwein M."/>
            <person name="Lucas J."/>
            <person name="Kovtun M."/>
            <person name="Corcoran D."/>
            <person name="Baugh L.R."/>
            <person name="Kiontke K."/>
            <person name="Gunsalus K."/>
            <person name="Fitch D.H."/>
            <person name="Piano F."/>
        </authorList>
    </citation>
    <scope>NUCLEOTIDE SEQUENCE [LARGE SCALE GENOMIC DNA]</scope>
    <source>
        <strain evidence="9">PF1309</strain>
    </source>
</reference>
<dbReference type="STRING" id="2018661.A0A2A2LYJ0"/>
<dbReference type="GO" id="GO:0006357">
    <property type="term" value="P:regulation of transcription by RNA polymerase II"/>
    <property type="evidence" value="ECO:0007669"/>
    <property type="project" value="TreeGrafter"/>
</dbReference>
<comment type="subcellular location">
    <subcellularLocation>
        <location evidence="1 6">Nucleus</location>
    </subcellularLocation>
</comment>
<name>A0A2A2LYJ0_9BILA</name>
<dbReference type="Gene3D" id="1.10.10.60">
    <property type="entry name" value="Homeodomain-like"/>
    <property type="match status" value="2"/>
</dbReference>
<dbReference type="Proteomes" id="UP000218231">
    <property type="component" value="Unassembled WGS sequence"/>
</dbReference>
<dbReference type="PANTHER" id="PTHR21545">
    <property type="entry name" value="TRANSCRIPTION FACTOR MLR1/2"/>
    <property type="match status" value="1"/>
</dbReference>